<dbReference type="InterPro" id="IPR000620">
    <property type="entry name" value="EamA_dom"/>
</dbReference>
<accession>A0A3Q9HTR4</accession>
<feature type="transmembrane region" description="Helical" evidence="7">
    <location>
        <begin position="154"/>
        <end position="172"/>
    </location>
</feature>
<evidence type="ECO:0000259" key="8">
    <source>
        <dbReference type="Pfam" id="PF00892"/>
    </source>
</evidence>
<feature type="transmembrane region" description="Helical" evidence="7">
    <location>
        <begin position="184"/>
        <end position="203"/>
    </location>
</feature>
<feature type="transmembrane region" description="Helical" evidence="7">
    <location>
        <begin position="93"/>
        <end position="118"/>
    </location>
</feature>
<keyword evidence="5 7" id="KW-1133">Transmembrane helix</keyword>
<feature type="transmembrane region" description="Helical" evidence="7">
    <location>
        <begin position="39"/>
        <end position="57"/>
    </location>
</feature>
<evidence type="ECO:0000256" key="1">
    <source>
        <dbReference type="ARBA" id="ARBA00004651"/>
    </source>
</evidence>
<dbReference type="InterPro" id="IPR050638">
    <property type="entry name" value="AA-Vitamin_Transporters"/>
</dbReference>
<evidence type="ECO:0000256" key="6">
    <source>
        <dbReference type="ARBA" id="ARBA00023136"/>
    </source>
</evidence>
<sequence>MTNQMKAIVYLAFAVLAFSSMELVGKMVATQMIPLQVTFLRFAIGFFILVPFIILDIKRRKITLAITDLGWMVILGICNITFAMVLLQKAVTAIPASLAAIIISSNPIFTVIFASIILKEKITYRKITGLILGVLGLSLVTDIFSFSVSEVNGIGVLAAVGASFFFGLYTVLSKKVVKRLGTMITNGGAFFSGSLTLLFILLIKGEPILTGLNRTTIGPILFLGIVVSGLAYLAFLEGLNLIDASKGGIVFFFKPIIASIMAFIILNETIKVNMVVGTIFIILGSVIMVLEKAKPSQIQHKKVC</sequence>
<dbReference type="InterPro" id="IPR037185">
    <property type="entry name" value="EmrE-like"/>
</dbReference>
<dbReference type="AlphaFoldDB" id="A0A3Q9HTR4"/>
<dbReference type="RefSeq" id="WP_127017557.1">
    <property type="nucleotide sequence ID" value="NZ_CP016379.1"/>
</dbReference>
<feature type="transmembrane region" description="Helical" evidence="7">
    <location>
        <begin position="130"/>
        <end position="148"/>
    </location>
</feature>
<protein>
    <recommendedName>
        <fullName evidence="8">EamA domain-containing protein</fullName>
    </recommendedName>
</protein>
<dbReference type="EMBL" id="CP016379">
    <property type="protein sequence ID" value="AZR74200.1"/>
    <property type="molecule type" value="Genomic_DNA"/>
</dbReference>
<feature type="transmembrane region" description="Helical" evidence="7">
    <location>
        <begin position="215"/>
        <end position="235"/>
    </location>
</feature>
<organism evidence="9 10">
    <name type="scientific">Anoxybacter fermentans</name>
    <dbReference type="NCBI Taxonomy" id="1323375"/>
    <lineage>
        <taxon>Bacteria</taxon>
        <taxon>Bacillati</taxon>
        <taxon>Bacillota</taxon>
        <taxon>Clostridia</taxon>
        <taxon>Halanaerobiales</taxon>
        <taxon>Anoxybacter</taxon>
    </lineage>
</organism>
<evidence type="ECO:0000313" key="9">
    <source>
        <dbReference type="EMBL" id="AZR74200.1"/>
    </source>
</evidence>
<keyword evidence="6 7" id="KW-0472">Membrane</keyword>
<evidence type="ECO:0000256" key="5">
    <source>
        <dbReference type="ARBA" id="ARBA00022989"/>
    </source>
</evidence>
<dbReference type="Proteomes" id="UP000267250">
    <property type="component" value="Chromosome"/>
</dbReference>
<keyword evidence="4 7" id="KW-0812">Transmembrane</keyword>
<dbReference type="Gene3D" id="1.10.3730.20">
    <property type="match status" value="1"/>
</dbReference>
<dbReference type="PANTHER" id="PTHR32322">
    <property type="entry name" value="INNER MEMBRANE TRANSPORTER"/>
    <property type="match status" value="1"/>
</dbReference>
<dbReference type="GO" id="GO:0005886">
    <property type="term" value="C:plasma membrane"/>
    <property type="evidence" value="ECO:0007669"/>
    <property type="project" value="UniProtKB-SubCell"/>
</dbReference>
<evidence type="ECO:0000256" key="7">
    <source>
        <dbReference type="SAM" id="Phobius"/>
    </source>
</evidence>
<name>A0A3Q9HTR4_9FIRM</name>
<dbReference type="Pfam" id="PF00892">
    <property type="entry name" value="EamA"/>
    <property type="match status" value="2"/>
</dbReference>
<feature type="transmembrane region" description="Helical" evidence="7">
    <location>
        <begin position="69"/>
        <end position="87"/>
    </location>
</feature>
<dbReference type="OrthoDB" id="9813604at2"/>
<dbReference type="KEGG" id="aft:BBF96_12805"/>
<keyword evidence="10" id="KW-1185">Reference proteome</keyword>
<feature type="domain" description="EamA" evidence="8">
    <location>
        <begin position="6"/>
        <end position="141"/>
    </location>
</feature>
<reference evidence="9 10" key="1">
    <citation type="submission" date="2016-07" db="EMBL/GenBank/DDBJ databases">
        <title>Genome and transcriptome analysis of iron-reducing fermentative bacteria Anoxybacter fermentans.</title>
        <authorList>
            <person name="Zeng X."/>
            <person name="Shao Z."/>
        </authorList>
    </citation>
    <scope>NUCLEOTIDE SEQUENCE [LARGE SCALE GENOMIC DNA]</scope>
    <source>
        <strain evidence="9 10">DY22613</strain>
    </source>
</reference>
<dbReference type="PANTHER" id="PTHR32322:SF18">
    <property type="entry name" value="S-ADENOSYLMETHIONINE_S-ADENOSYLHOMOCYSTEINE TRANSPORTER"/>
    <property type="match status" value="1"/>
</dbReference>
<feature type="transmembrane region" description="Helical" evidence="7">
    <location>
        <begin position="272"/>
        <end position="290"/>
    </location>
</feature>
<evidence type="ECO:0000256" key="4">
    <source>
        <dbReference type="ARBA" id="ARBA00022692"/>
    </source>
</evidence>
<evidence type="ECO:0000313" key="10">
    <source>
        <dbReference type="Proteomes" id="UP000267250"/>
    </source>
</evidence>
<comment type="subcellular location">
    <subcellularLocation>
        <location evidence="1">Cell membrane</location>
        <topology evidence="1">Multi-pass membrane protein</topology>
    </subcellularLocation>
</comment>
<evidence type="ECO:0000256" key="3">
    <source>
        <dbReference type="ARBA" id="ARBA00022475"/>
    </source>
</evidence>
<evidence type="ECO:0000256" key="2">
    <source>
        <dbReference type="ARBA" id="ARBA00007362"/>
    </source>
</evidence>
<feature type="domain" description="EamA" evidence="8">
    <location>
        <begin position="154"/>
        <end position="289"/>
    </location>
</feature>
<gene>
    <name evidence="9" type="ORF">BBF96_12805</name>
</gene>
<proteinExistence type="inferred from homology"/>
<comment type="similarity">
    <text evidence="2">Belongs to the EamA transporter family.</text>
</comment>
<feature type="transmembrane region" description="Helical" evidence="7">
    <location>
        <begin position="247"/>
        <end position="266"/>
    </location>
</feature>
<keyword evidence="3" id="KW-1003">Cell membrane</keyword>
<dbReference type="SUPFAM" id="SSF103481">
    <property type="entry name" value="Multidrug resistance efflux transporter EmrE"/>
    <property type="match status" value="2"/>
</dbReference>